<keyword evidence="3" id="KW-1185">Reference proteome</keyword>
<dbReference type="AlphaFoldDB" id="A0AAV7QX72"/>
<evidence type="ECO:0000313" key="2">
    <source>
        <dbReference type="EMBL" id="KAJ1144032.1"/>
    </source>
</evidence>
<gene>
    <name evidence="2" type="ORF">NDU88_010334</name>
</gene>
<dbReference type="Proteomes" id="UP001066276">
    <property type="component" value="Chromosome 6"/>
</dbReference>
<evidence type="ECO:0000313" key="3">
    <source>
        <dbReference type="Proteomes" id="UP001066276"/>
    </source>
</evidence>
<organism evidence="2 3">
    <name type="scientific">Pleurodeles waltl</name>
    <name type="common">Iberian ribbed newt</name>
    <dbReference type="NCBI Taxonomy" id="8319"/>
    <lineage>
        <taxon>Eukaryota</taxon>
        <taxon>Metazoa</taxon>
        <taxon>Chordata</taxon>
        <taxon>Craniata</taxon>
        <taxon>Vertebrata</taxon>
        <taxon>Euteleostomi</taxon>
        <taxon>Amphibia</taxon>
        <taxon>Batrachia</taxon>
        <taxon>Caudata</taxon>
        <taxon>Salamandroidea</taxon>
        <taxon>Salamandridae</taxon>
        <taxon>Pleurodelinae</taxon>
        <taxon>Pleurodeles</taxon>
    </lineage>
</organism>
<comment type="caution">
    <text evidence="2">The sequence shown here is derived from an EMBL/GenBank/DDBJ whole genome shotgun (WGS) entry which is preliminary data.</text>
</comment>
<proteinExistence type="predicted"/>
<name>A0AAV7QX72_PLEWA</name>
<sequence length="138" mass="14439">MLPRSPGHASSARGRPDPAWGGPRPGTIARGAPQKVPSARSTPTEREKASPGRPHPRAAASSAGPAHNHTPAPGPARSASPHRGSTREEKPAAGRDTTTNWRAPNTWGPPALPRQEKYNFNVLSPGEPHEVTAILPAS</sequence>
<dbReference type="EMBL" id="JANPWB010000010">
    <property type="protein sequence ID" value="KAJ1144032.1"/>
    <property type="molecule type" value="Genomic_DNA"/>
</dbReference>
<protein>
    <submittedName>
        <fullName evidence="2">Uncharacterized protein</fullName>
    </submittedName>
</protein>
<feature type="region of interest" description="Disordered" evidence="1">
    <location>
        <begin position="1"/>
        <end position="113"/>
    </location>
</feature>
<accession>A0AAV7QX72</accession>
<evidence type="ECO:0000256" key="1">
    <source>
        <dbReference type="SAM" id="MobiDB-lite"/>
    </source>
</evidence>
<reference evidence="2" key="1">
    <citation type="journal article" date="2022" name="bioRxiv">
        <title>Sequencing and chromosome-scale assembly of the giantPleurodeles waltlgenome.</title>
        <authorList>
            <person name="Brown T."/>
            <person name="Elewa A."/>
            <person name="Iarovenko S."/>
            <person name="Subramanian E."/>
            <person name="Araus A.J."/>
            <person name="Petzold A."/>
            <person name="Susuki M."/>
            <person name="Suzuki K.-i.T."/>
            <person name="Hayashi T."/>
            <person name="Toyoda A."/>
            <person name="Oliveira C."/>
            <person name="Osipova E."/>
            <person name="Leigh N.D."/>
            <person name="Simon A."/>
            <person name="Yun M.H."/>
        </authorList>
    </citation>
    <scope>NUCLEOTIDE SEQUENCE</scope>
    <source>
        <strain evidence="2">20211129_DDA</strain>
        <tissue evidence="2">Liver</tissue>
    </source>
</reference>